<keyword evidence="2" id="KW-0863">Zinc-finger</keyword>
<accession>K4IXK0</accession>
<dbReference type="AlphaFoldDB" id="K4IXK0"/>
<protein>
    <submittedName>
        <fullName evidence="6">Superfamily II DNA/RNA helicases, SNF2 family</fullName>
    </submittedName>
</protein>
<dbReference type="GO" id="GO:0005524">
    <property type="term" value="F:ATP binding"/>
    <property type="evidence" value="ECO:0007669"/>
    <property type="project" value="InterPro"/>
</dbReference>
<dbReference type="Gene3D" id="3.40.50.10810">
    <property type="entry name" value="Tandem AAA-ATPase domain"/>
    <property type="match status" value="1"/>
</dbReference>
<keyword evidence="6" id="KW-0347">Helicase</keyword>
<dbReference type="Pfam" id="PF00271">
    <property type="entry name" value="Helicase_C"/>
    <property type="match status" value="1"/>
</dbReference>
<evidence type="ECO:0000259" key="4">
    <source>
        <dbReference type="PROSITE" id="PS51192"/>
    </source>
</evidence>
<dbReference type="KEGG" id="ptq:P700755_003596"/>
<dbReference type="Pfam" id="PF00176">
    <property type="entry name" value="SNF2-rel_dom"/>
    <property type="match status" value="1"/>
</dbReference>
<evidence type="ECO:0000313" key="6">
    <source>
        <dbReference type="EMBL" id="AFU70195.1"/>
    </source>
</evidence>
<keyword evidence="2" id="KW-0862">Zinc</keyword>
<dbReference type="HOGENOM" id="CLU_000315_21_3_10"/>
<keyword evidence="2" id="KW-0479">Metal-binding</keyword>
<feature type="domain" description="SWIM-type" evidence="3">
    <location>
        <begin position="162"/>
        <end position="196"/>
    </location>
</feature>
<dbReference type="GO" id="GO:0016787">
    <property type="term" value="F:hydrolase activity"/>
    <property type="evidence" value="ECO:0007669"/>
    <property type="project" value="UniProtKB-KW"/>
</dbReference>
<evidence type="ECO:0000259" key="3">
    <source>
        <dbReference type="PROSITE" id="PS50966"/>
    </source>
</evidence>
<dbReference type="InterPro" id="IPR007527">
    <property type="entry name" value="Znf_SWIM"/>
</dbReference>
<dbReference type="InterPro" id="IPR049730">
    <property type="entry name" value="SNF2/RAD54-like_C"/>
</dbReference>
<keyword evidence="7" id="KW-1185">Reference proteome</keyword>
<dbReference type="SMART" id="SM00490">
    <property type="entry name" value="HELICc"/>
    <property type="match status" value="1"/>
</dbReference>
<keyword evidence="1" id="KW-0378">Hydrolase</keyword>
<proteinExistence type="predicted"/>
<dbReference type="GO" id="GO:0008270">
    <property type="term" value="F:zinc ion binding"/>
    <property type="evidence" value="ECO:0007669"/>
    <property type="project" value="UniProtKB-KW"/>
</dbReference>
<feature type="domain" description="Helicase ATP-binding" evidence="4">
    <location>
        <begin position="767"/>
        <end position="928"/>
    </location>
</feature>
<dbReference type="eggNOG" id="COG0553">
    <property type="taxonomic scope" value="Bacteria"/>
</dbReference>
<evidence type="ECO:0000256" key="2">
    <source>
        <dbReference type="PROSITE-ProRule" id="PRU00325"/>
    </source>
</evidence>
<dbReference type="SMART" id="SM00487">
    <property type="entry name" value="DEXDc"/>
    <property type="match status" value="1"/>
</dbReference>
<keyword evidence="6" id="KW-0067">ATP-binding</keyword>
<dbReference type="OrthoDB" id="9760715at2"/>
<dbReference type="InterPro" id="IPR000330">
    <property type="entry name" value="SNF2_N"/>
</dbReference>
<dbReference type="GO" id="GO:0004386">
    <property type="term" value="F:helicase activity"/>
    <property type="evidence" value="ECO:0007669"/>
    <property type="project" value="UniProtKB-KW"/>
</dbReference>
<keyword evidence="6" id="KW-0547">Nucleotide-binding</keyword>
<gene>
    <name evidence="6" type="ordered locus">P700755_003596</name>
</gene>
<dbReference type="PANTHER" id="PTHR10799">
    <property type="entry name" value="SNF2/RAD54 HELICASE FAMILY"/>
    <property type="match status" value="1"/>
</dbReference>
<dbReference type="SUPFAM" id="SSF52540">
    <property type="entry name" value="P-loop containing nucleoside triphosphate hydrolases"/>
    <property type="match status" value="2"/>
</dbReference>
<dbReference type="Gene3D" id="3.40.50.300">
    <property type="entry name" value="P-loop containing nucleotide triphosphate hydrolases"/>
    <property type="match status" value="1"/>
</dbReference>
<evidence type="ECO:0000313" key="7">
    <source>
        <dbReference type="Proteomes" id="UP000008514"/>
    </source>
</evidence>
<reference evidence="6" key="2">
    <citation type="submission" date="2012-09" db="EMBL/GenBank/DDBJ databases">
        <title>The complete sequence of Psychroflexus torquis an extreme psychrophile from sea-ice that is stimulated by light.</title>
        <authorList>
            <person name="Feng S."/>
            <person name="Powell S.M."/>
            <person name="Bowman J.P."/>
        </authorList>
    </citation>
    <scope>NUCLEOTIDE SEQUENCE [LARGE SCALE GENOMIC DNA]</scope>
    <source>
        <strain evidence="6">ATCC 700755</strain>
    </source>
</reference>
<dbReference type="PROSITE" id="PS51192">
    <property type="entry name" value="HELICASE_ATP_BIND_1"/>
    <property type="match status" value="1"/>
</dbReference>
<dbReference type="PROSITE" id="PS51194">
    <property type="entry name" value="HELICASE_CTER"/>
    <property type="match status" value="1"/>
</dbReference>
<dbReference type="CDD" id="cd18793">
    <property type="entry name" value="SF2_C_SNF"/>
    <property type="match status" value="1"/>
</dbReference>
<feature type="domain" description="SWIM-type" evidence="3">
    <location>
        <begin position="49"/>
        <end position="86"/>
    </location>
</feature>
<dbReference type="InterPro" id="IPR038718">
    <property type="entry name" value="SNF2-like_sf"/>
</dbReference>
<evidence type="ECO:0000256" key="1">
    <source>
        <dbReference type="ARBA" id="ARBA00022801"/>
    </source>
</evidence>
<evidence type="ECO:0000259" key="5">
    <source>
        <dbReference type="PROSITE" id="PS51194"/>
    </source>
</evidence>
<dbReference type="RefSeq" id="WP_015025741.1">
    <property type="nucleotide sequence ID" value="NC_018721.1"/>
</dbReference>
<dbReference type="InterPro" id="IPR014001">
    <property type="entry name" value="Helicase_ATP-bd"/>
</dbReference>
<dbReference type="InterPro" id="IPR027417">
    <property type="entry name" value="P-loop_NTPase"/>
</dbReference>
<dbReference type="eggNOG" id="COG4715">
    <property type="taxonomic scope" value="Bacteria"/>
</dbReference>
<dbReference type="Proteomes" id="UP000008514">
    <property type="component" value="Chromosome"/>
</dbReference>
<name>K4IXK0_PSYTT</name>
<organism evidence="6 7">
    <name type="scientific">Psychroflexus torquis (strain ATCC 700755 / CIP 106069 / ACAM 623)</name>
    <dbReference type="NCBI Taxonomy" id="313595"/>
    <lineage>
        <taxon>Bacteria</taxon>
        <taxon>Pseudomonadati</taxon>
        <taxon>Bacteroidota</taxon>
        <taxon>Flavobacteriia</taxon>
        <taxon>Flavobacteriales</taxon>
        <taxon>Flavobacteriaceae</taxon>
        <taxon>Psychroflexus</taxon>
    </lineage>
</organism>
<dbReference type="STRING" id="313595.P700755_003596"/>
<dbReference type="PROSITE" id="PS50966">
    <property type="entry name" value="ZF_SWIM"/>
    <property type="match status" value="2"/>
</dbReference>
<dbReference type="InterPro" id="IPR001650">
    <property type="entry name" value="Helicase_C-like"/>
</dbReference>
<dbReference type="CDD" id="cd18012">
    <property type="entry name" value="DEXQc_arch_SWI2_SNF2"/>
    <property type="match status" value="1"/>
</dbReference>
<sequence length="1216" mass="141581">MVINLLKEFVTDNATIESINRSSSYFPFLKDHESFKFKFNTFGTQIEPYEITIDLNDIHHIKTKCNCKYSYEGICKHSVASLAELIRLIKNNQIESSLLIKPKTKESLVLFIPHNLGIMDKDALRKMTFNNSRAFFGDVEITSLNKTSIEAIYEDYQDEFHLKLSKEINSTELKLTCTCLQHKNCTHKYKLLELLKDEFSLDYFSPNFEDEIKKDHLMSMDLYGKVDFNDAFKLEISPKGVFFEDRVKNIMSDAHLIFQPQTEEERKALAKPFESQDSTHGIGLCIRYSDNDYLGMDSICGKLNKNKTEISSGIKIIEDINLDEVITKINDAEIKLLKILIHIDNEAHKLINDDLLDKDIFNFTNYVYQHKNELSTIKLFKHEDQDNFNKKHLLPIEITSETVQPILNIKSNDKFHEFEVKLKVSEKLLKLQSKQILLTPLGVVFKNKLFLYKSPQHALAVIKFEETPDFSLINEGQDQLQAQIIEPYSQYFEINYKVLKEKKSVNKKLIPVRQVYLSEAEEGNYLVFQPIVKYGEKLVSPSSSEKIWLNKEKMLSLKRDQQLEEEFLKLIQELHPKFNDKIDYFYIEATEALKSMWIMECIEDLKNEGIELLGLNQLKKIKYNLNKPNFSIGLSSGTDWFDMEMNISFGDQKVDLRKLQKSIIKKSNYVELNDGSLGILPEKWIEKYKKYFQFGQIKKDKIEVSNFQFNIIDELYEDLETSPDFLKELYEKKKRISNLKQLKEVDPPKHLIAKLRPYQQEGLNWLVFLHENQLGGCLADDMGLGKTLQSIAFLQFLKNNSKNKLKPHLIVAPTSLIFNWMAELEKFAPKLKALAFIGGNRDEHKSSFDQYDLILTTYGSIVKDIEFHKNQVYSYIILDESQAIKNPLSQRFKAVRLLNCENRLALTGTPIENNTFDLYSQFNFLNPGIFGSIKHFRTNFSDAIDKEQDEDTSALLAKIIHPFLLRRTKPQVATELPSKTEAIIYCEMNKPQRKVYDQFKDYFRQQILDQIENEGVNRSQIYILQGLTKLRQICNSTALADKEKDYGNDSAKLDELVRHLKQKVAKHKVLVFSQFVGMLQLVKERLDEEDIKFEYLDGQTKKREEKVNNFQNNPKVRVFLISLKAGGTGLNLTEADYVYLIDPWWNPAVESQAIDRCYRIGQDKKVMAYRMICKDSIEEKILSLQDKKKSIAADVIRIDEGKKSFKKKDVERFFGA</sequence>
<feature type="domain" description="Helicase C-terminal" evidence="5">
    <location>
        <begin position="1052"/>
        <end position="1211"/>
    </location>
</feature>
<dbReference type="EMBL" id="CP003879">
    <property type="protein sequence ID" value="AFU70195.1"/>
    <property type="molecule type" value="Genomic_DNA"/>
</dbReference>
<reference evidence="6" key="1">
    <citation type="submission" date="2006-03" db="EMBL/GenBank/DDBJ databases">
        <authorList>
            <person name="Bowman J."/>
            <person name="Ferriera S."/>
            <person name="Johnson J."/>
            <person name="Kravitz S."/>
            <person name="Halpern A."/>
            <person name="Remington K."/>
            <person name="Beeson K."/>
            <person name="Tran B."/>
            <person name="Rogers Y.-H."/>
            <person name="Friedman R."/>
            <person name="Venter J.C."/>
        </authorList>
    </citation>
    <scope>NUCLEOTIDE SEQUENCE [LARGE SCALE GENOMIC DNA]</scope>
    <source>
        <strain evidence="6">ATCC 700755</strain>
    </source>
</reference>